<evidence type="ECO:0000256" key="1">
    <source>
        <dbReference type="ARBA" id="ARBA00022505"/>
    </source>
</evidence>
<evidence type="ECO:0000313" key="5">
    <source>
        <dbReference type="Proteomes" id="UP000434554"/>
    </source>
</evidence>
<keyword evidence="2" id="KW-0560">Oxidoreductase</keyword>
<dbReference type="Pfam" id="PF01315">
    <property type="entry name" value="Ald_Xan_dh_C"/>
    <property type="match status" value="1"/>
</dbReference>
<dbReference type="InterPro" id="IPR016208">
    <property type="entry name" value="Ald_Oxase/xanthine_DH-like"/>
</dbReference>
<gene>
    <name evidence="4" type="ORF">F8R14_02035</name>
</gene>
<evidence type="ECO:0000313" key="4">
    <source>
        <dbReference type="EMBL" id="KAB1479458.1"/>
    </source>
</evidence>
<reference evidence="4 5" key="1">
    <citation type="submission" date="2019-09" db="EMBL/GenBank/DDBJ databases">
        <title>Draft genome sequence of 3 type strains from the CCUG.</title>
        <authorList>
            <person name="Pineiro-Iglesias B."/>
            <person name="Tunovic T."/>
            <person name="Unosson C."/>
            <person name="Inganas E."/>
            <person name="Ohlen M."/>
            <person name="Cardew S."/>
            <person name="Jensie-Markopoulos S."/>
            <person name="Salva-Serra F."/>
            <person name="Jaen-Luchoro D."/>
            <person name="Karlsson R."/>
            <person name="Svensson-Stadler L."/>
            <person name="Chun J."/>
            <person name="Moore E."/>
        </authorList>
    </citation>
    <scope>NUCLEOTIDE SEQUENCE [LARGE SCALE GENOMIC DNA]</scope>
    <source>
        <strain evidence="4 5">CCUG 65427</strain>
    </source>
</reference>
<dbReference type="SUPFAM" id="SSF56003">
    <property type="entry name" value="Molybdenum cofactor-binding domain"/>
    <property type="match status" value="1"/>
</dbReference>
<comment type="caution">
    <text evidence="4">The sequence shown here is derived from an EMBL/GenBank/DDBJ whole genome shotgun (WGS) entry which is preliminary data.</text>
</comment>
<dbReference type="EMBL" id="WBKH01000002">
    <property type="protein sequence ID" value="KAB1479458.1"/>
    <property type="molecule type" value="Genomic_DNA"/>
</dbReference>
<dbReference type="PANTHER" id="PTHR11908">
    <property type="entry name" value="XANTHINE DEHYDROGENASE"/>
    <property type="match status" value="1"/>
</dbReference>
<name>A0A833FK26_9FIRM</name>
<evidence type="ECO:0000256" key="2">
    <source>
        <dbReference type="ARBA" id="ARBA00023002"/>
    </source>
</evidence>
<dbReference type="Proteomes" id="UP000434554">
    <property type="component" value="Unassembled WGS sequence"/>
</dbReference>
<dbReference type="InterPro" id="IPR036856">
    <property type="entry name" value="Ald_Oxase/Xan_DH_a/b_sf"/>
</dbReference>
<feature type="domain" description="Aldehyde oxidase/xanthine dehydrogenase a/b hammerhead" evidence="3">
    <location>
        <begin position="25"/>
        <end position="137"/>
    </location>
</feature>
<dbReference type="RefSeq" id="WP_127008519.1">
    <property type="nucleotide sequence ID" value="NZ_RQUZ01000012.1"/>
</dbReference>
<dbReference type="Pfam" id="PF02738">
    <property type="entry name" value="MoCoBD_1"/>
    <property type="match status" value="1"/>
</dbReference>
<dbReference type="Pfam" id="PF20256">
    <property type="entry name" value="MoCoBD_2"/>
    <property type="match status" value="1"/>
</dbReference>
<organism evidence="4 5">
    <name type="scientific">Veillonella seminalis</name>
    <dbReference type="NCBI Taxonomy" id="1502943"/>
    <lineage>
        <taxon>Bacteria</taxon>
        <taxon>Bacillati</taxon>
        <taxon>Bacillota</taxon>
        <taxon>Negativicutes</taxon>
        <taxon>Veillonellales</taxon>
        <taxon>Veillonellaceae</taxon>
        <taxon>Veillonella</taxon>
    </lineage>
</organism>
<dbReference type="GO" id="GO:0005506">
    <property type="term" value="F:iron ion binding"/>
    <property type="evidence" value="ECO:0007669"/>
    <property type="project" value="InterPro"/>
</dbReference>
<dbReference type="InterPro" id="IPR008274">
    <property type="entry name" value="AldOxase/xan_DH_MoCoBD1"/>
</dbReference>
<dbReference type="GeneID" id="83055802"/>
<dbReference type="PANTHER" id="PTHR11908:SF132">
    <property type="entry name" value="ALDEHYDE OXIDASE 1-RELATED"/>
    <property type="match status" value="1"/>
</dbReference>
<accession>A0A833FK26</accession>
<protein>
    <submittedName>
        <fullName evidence="4">Molybdopterin-dependent oxidoreductase</fullName>
    </submittedName>
</protein>
<dbReference type="AlphaFoldDB" id="A0A833FK26"/>
<keyword evidence="1" id="KW-0500">Molybdenum</keyword>
<dbReference type="Gene3D" id="3.90.1170.50">
    <property type="entry name" value="Aldehyde oxidase/xanthine dehydrogenase, a/b hammerhead"/>
    <property type="match status" value="1"/>
</dbReference>
<dbReference type="GO" id="GO:0016491">
    <property type="term" value="F:oxidoreductase activity"/>
    <property type="evidence" value="ECO:0007669"/>
    <property type="project" value="UniProtKB-KW"/>
</dbReference>
<evidence type="ECO:0000259" key="3">
    <source>
        <dbReference type="SMART" id="SM01008"/>
    </source>
</evidence>
<dbReference type="InterPro" id="IPR037165">
    <property type="entry name" value="AldOxase/xan_DH_Mopterin-bd_sf"/>
</dbReference>
<dbReference type="Gene3D" id="3.30.365.10">
    <property type="entry name" value="Aldehyde oxidase/xanthine dehydrogenase, molybdopterin binding domain"/>
    <property type="match status" value="4"/>
</dbReference>
<dbReference type="SUPFAM" id="SSF54665">
    <property type="entry name" value="CO dehydrogenase molybdoprotein N-domain-like"/>
    <property type="match status" value="1"/>
</dbReference>
<proteinExistence type="predicted"/>
<dbReference type="SMART" id="SM01008">
    <property type="entry name" value="Ald_Xan_dh_C"/>
    <property type="match status" value="1"/>
</dbReference>
<dbReference type="InterPro" id="IPR000674">
    <property type="entry name" value="Ald_Oxase/Xan_DH_a/b"/>
</dbReference>
<sequence>MSEEQKVRQHVGKSYKKIDAATILSGRAAYTEDFIPPHALVIKVLRSPHPMAKILDINATVALKLPGVEAVFTYKDVPKTRFTLAGQTFPEPSAYDSLILDQYVRYVGDAVALIVAKDEATALQAMKVIRVTYDVMEPVLDMRTALDHPTVIHPEDDLDYNMPVGGDPKRNLACSYSRVVGDVEGELAKCDYVVEDTYFDQATIQTAMETFRTFCTIDQFGRLVCTSSTQIPFHVRRHIARALEIPATKVRVIKPRIGGGFGSKQTACTELFVAFVTWTLKKPAVLIYDRHEANNCSTSRHAREWKIRLGATKDGIIQVIDMVAVSDAGAYGTHAFTTFTAGEHKSVPLYNKGKAVRYESNIVYTNHMAGGAFRGYGATEALWPLECAVTKLAKKMGVDEIELRLKNLINVGERSQVYEPGEVLESGLLKEAIAKAKAMARWDERPHSWQIDETHRGGLGVALAFQGSGVANIDTASVEIKLQDDGSYTLYTGSTDMGTGSNTILMQMACEVLGCPLDHMTCYEADTDVVPFDPGSYASSTTYVTGTAAKMAAEDLRAKLIKTFATYLGISEADIDFDGVTARTKDGQKAMTTQELAPKLLVSFGPAAQQLVGFATWGSHTSPPPFMIGIAEVSVDTETGQVTPLDYYAVVDCGTVINPKLARVQAEGGIVQGIGMALTEEINYSSTGRLETNNLMRYKIPTRLDMGRLHVDFVESHEPTGAFGVKSIGEVVINTSCPAIQGAILNACGAELTTLPMISEKVFQALMAKQ</sequence>
<dbReference type="InterPro" id="IPR046867">
    <property type="entry name" value="AldOxase/xan_DH_MoCoBD2"/>
</dbReference>